<reference evidence="2" key="1">
    <citation type="submission" date="2022-12" db="EMBL/GenBank/DDBJ databases">
        <authorList>
            <person name="Alioto T."/>
            <person name="Alioto T."/>
            <person name="Gomez Garrido J."/>
        </authorList>
    </citation>
    <scope>NUCLEOTIDE SEQUENCE</scope>
</reference>
<feature type="chain" id="PRO_5041361620" description="Beta-defensin" evidence="1">
    <location>
        <begin position="34"/>
        <end position="103"/>
    </location>
</feature>
<accession>A0AA35K5Z4</accession>
<feature type="signal peptide" evidence="1">
    <location>
        <begin position="1"/>
        <end position="33"/>
    </location>
</feature>
<organism evidence="2 3">
    <name type="scientific">Podarcis lilfordi</name>
    <name type="common">Lilford's wall lizard</name>
    <dbReference type="NCBI Taxonomy" id="74358"/>
    <lineage>
        <taxon>Eukaryota</taxon>
        <taxon>Metazoa</taxon>
        <taxon>Chordata</taxon>
        <taxon>Craniata</taxon>
        <taxon>Vertebrata</taxon>
        <taxon>Euteleostomi</taxon>
        <taxon>Lepidosauria</taxon>
        <taxon>Squamata</taxon>
        <taxon>Bifurcata</taxon>
        <taxon>Unidentata</taxon>
        <taxon>Episquamata</taxon>
        <taxon>Laterata</taxon>
        <taxon>Lacertibaenia</taxon>
        <taxon>Lacertidae</taxon>
        <taxon>Podarcis</taxon>
    </lineage>
</organism>
<evidence type="ECO:0000313" key="3">
    <source>
        <dbReference type="Proteomes" id="UP001178461"/>
    </source>
</evidence>
<gene>
    <name evidence="2" type="ORF">PODLI_1B005307</name>
</gene>
<evidence type="ECO:0000313" key="2">
    <source>
        <dbReference type="EMBL" id="CAI5771447.1"/>
    </source>
</evidence>
<dbReference type="AlphaFoldDB" id="A0AA35K5Z4"/>
<evidence type="ECO:0008006" key="4">
    <source>
        <dbReference type="Google" id="ProtNLM"/>
    </source>
</evidence>
<evidence type="ECO:0000256" key="1">
    <source>
        <dbReference type="SAM" id="SignalP"/>
    </source>
</evidence>
<protein>
    <recommendedName>
        <fullName evidence="4">Beta-defensin</fullName>
    </recommendedName>
</protein>
<proteinExistence type="predicted"/>
<name>A0AA35K5Z4_9SAUR</name>
<keyword evidence="1" id="KW-0732">Signal</keyword>
<dbReference type="EMBL" id="OX395128">
    <property type="protein sequence ID" value="CAI5771447.1"/>
    <property type="molecule type" value="Genomic_DNA"/>
</dbReference>
<dbReference type="Proteomes" id="UP001178461">
    <property type="component" value="Chromosome 3"/>
</dbReference>
<keyword evidence="3" id="KW-1185">Reference proteome</keyword>
<sequence length="103" mass="11398">MSDGWVGIAMQTSVFLLLLLLLLLHHLISITLAAPGIIQDEKPGCDSLHHNCRVGYCSEDEIPSGGFCFEPVIICCRILPKKYKSSEETQEVAPFEDVLLNLL</sequence>